<evidence type="ECO:0000256" key="1">
    <source>
        <dbReference type="SAM" id="Coils"/>
    </source>
</evidence>
<gene>
    <name evidence="2" type="ORF">FWILDA_LOCUS10079</name>
</gene>
<feature type="coiled-coil region" evidence="1">
    <location>
        <begin position="41"/>
        <end position="82"/>
    </location>
</feature>
<dbReference type="Proteomes" id="UP001153678">
    <property type="component" value="Unassembled WGS sequence"/>
</dbReference>
<evidence type="ECO:0000313" key="3">
    <source>
        <dbReference type="Proteomes" id="UP001153678"/>
    </source>
</evidence>
<dbReference type="EMBL" id="CAMKVN010002518">
    <property type="protein sequence ID" value="CAI2181426.1"/>
    <property type="molecule type" value="Genomic_DNA"/>
</dbReference>
<keyword evidence="1" id="KW-0175">Coiled coil</keyword>
<dbReference type="AlphaFoldDB" id="A0A9W4SU05"/>
<organism evidence="2 3">
    <name type="scientific">Funneliformis geosporum</name>
    <dbReference type="NCBI Taxonomy" id="1117311"/>
    <lineage>
        <taxon>Eukaryota</taxon>
        <taxon>Fungi</taxon>
        <taxon>Fungi incertae sedis</taxon>
        <taxon>Mucoromycota</taxon>
        <taxon>Glomeromycotina</taxon>
        <taxon>Glomeromycetes</taxon>
        <taxon>Glomerales</taxon>
        <taxon>Glomeraceae</taxon>
        <taxon>Funneliformis</taxon>
    </lineage>
</organism>
<sequence>MNWFTNLFKGKTKQTKMVEKDNRKFRELYAHLNYLIQNEGKNKSEAQLEVLQEVIKEFNLDRQRIIERYERDRKQYKEQEEQRHISFVKSMKDSDKLKNQLYLMLDVCKRELEIMKLNKGLSLIALPDDREVILKKIGELNKINSEIEKVLLNKKIDAKIQILEDYQEKEKGEFAKYVKEHGSELERELLDLVFIQEKVFRDSRLLIEKLKKQNFLLQKENKRKDHSNYILTILA</sequence>
<evidence type="ECO:0000313" key="2">
    <source>
        <dbReference type="EMBL" id="CAI2181426.1"/>
    </source>
</evidence>
<name>A0A9W4SU05_9GLOM</name>
<comment type="caution">
    <text evidence="2">The sequence shown here is derived from an EMBL/GenBank/DDBJ whole genome shotgun (WGS) entry which is preliminary data.</text>
</comment>
<keyword evidence="3" id="KW-1185">Reference proteome</keyword>
<proteinExistence type="predicted"/>
<protein>
    <submittedName>
        <fullName evidence="2">15187_t:CDS:1</fullName>
    </submittedName>
</protein>
<reference evidence="2" key="1">
    <citation type="submission" date="2022-08" db="EMBL/GenBank/DDBJ databases">
        <authorList>
            <person name="Kallberg Y."/>
            <person name="Tangrot J."/>
            <person name="Rosling A."/>
        </authorList>
    </citation>
    <scope>NUCLEOTIDE SEQUENCE</scope>
    <source>
        <strain evidence="2">Wild A</strain>
    </source>
</reference>
<accession>A0A9W4SU05</accession>